<keyword evidence="13" id="KW-1185">Reference proteome</keyword>
<dbReference type="Pfam" id="PF00750">
    <property type="entry name" value="tRNA-synt_1d"/>
    <property type="match status" value="1"/>
</dbReference>
<evidence type="ECO:0000256" key="4">
    <source>
        <dbReference type="ARBA" id="ARBA00022840"/>
    </source>
</evidence>
<dbReference type="PRINTS" id="PR01038">
    <property type="entry name" value="TRNASYNTHARG"/>
</dbReference>
<dbReference type="CDD" id="cd07956">
    <property type="entry name" value="Anticodon_Ia_Arg"/>
    <property type="match status" value="1"/>
</dbReference>
<dbReference type="Proteomes" id="UP000571017">
    <property type="component" value="Unassembled WGS sequence"/>
</dbReference>
<sequence length="560" mass="63847">MDKHILSLQLAHILGESYSREWVYEQIEIPKKDQLGDLAFPCFSLAKDFRKSPQSIAEELASRLDHPQVKRVEPLGGYVNVFLDQTFFAEHTLKQVLSESEDYGSHHFGDGKTIVLDMSSPNIAKPFSMGHLRSTIIGQAVSNLAEKCGYETVKINYIGDYGTQFGKLVAAYYLWSDPEAIKKDPLTELTKIYVRFHEASQSDPSLIDQGRAYFKKLENQDEEVTTLWRWFKDVSLVEFNRIYELLGTSFDLTRGEAFYNDKMDAVVDLLDQKGLLEHSQGAQVVRLDDEDLPPCLIRKSDGTTTYATRDLAAAIDRFESYEFEESLYVVGHEQTLHFQQVKHVLEKLKLSWASDMHHVPFGMILKDGKKMSTRQGKTVLLEQVLQEAMNRALENIEEKNPNLADREKVARQVGVGAIIFHDLKQDRAKDIEFSLEDMLSFEGHTGPYVQYSYVRARSLLEKGSFDPEKASATLKDEQAWGVVKRIGSFPQVVEDAFRSYDPSKVAKYVLDLSKAFNHYYAHTKIIGSEQANERLTLIYVISLILKEGLELLGIEVPEEM</sequence>
<dbReference type="GO" id="GO:0004814">
    <property type="term" value="F:arginine-tRNA ligase activity"/>
    <property type="evidence" value="ECO:0007669"/>
    <property type="project" value="UniProtKB-UniRule"/>
</dbReference>
<dbReference type="InterPro" id="IPR008909">
    <property type="entry name" value="DALR_anticod-bd"/>
</dbReference>
<dbReference type="SUPFAM" id="SSF47323">
    <property type="entry name" value="Anticodon-binding domain of a subclass of class I aminoacyl-tRNA synthetases"/>
    <property type="match status" value="1"/>
</dbReference>
<dbReference type="SUPFAM" id="SSF52374">
    <property type="entry name" value="Nucleotidylyl transferase"/>
    <property type="match status" value="1"/>
</dbReference>
<dbReference type="Gene3D" id="3.30.1360.70">
    <property type="entry name" value="Arginyl tRNA synthetase N-terminal domain"/>
    <property type="match status" value="1"/>
</dbReference>
<dbReference type="EMBL" id="JACEFG010000003">
    <property type="protein sequence ID" value="MBA2176389.1"/>
    <property type="molecule type" value="Genomic_DNA"/>
</dbReference>
<evidence type="ECO:0000256" key="5">
    <source>
        <dbReference type="ARBA" id="ARBA00022917"/>
    </source>
</evidence>
<feature type="domain" description="Arginyl tRNA synthetase N-terminal" evidence="11">
    <location>
        <begin position="4"/>
        <end position="83"/>
    </location>
</feature>
<dbReference type="InterPro" id="IPR005148">
    <property type="entry name" value="Arg-tRNA-synth_N"/>
</dbReference>
<protein>
    <recommendedName>
        <fullName evidence="8">Arginine--tRNA ligase</fullName>
        <ecNumber evidence="8">6.1.1.19</ecNumber>
    </recommendedName>
    <alternativeName>
        <fullName evidence="8">Arginyl-tRNA synthetase</fullName>
        <shortName evidence="8">ArgRS</shortName>
    </alternativeName>
</protein>
<feature type="short sequence motif" description="'HIGH' region" evidence="8">
    <location>
        <begin position="121"/>
        <end position="131"/>
    </location>
</feature>
<evidence type="ECO:0000256" key="6">
    <source>
        <dbReference type="ARBA" id="ARBA00023146"/>
    </source>
</evidence>
<dbReference type="Pfam" id="PF03485">
    <property type="entry name" value="Arg_tRNA_synt_N"/>
    <property type="match status" value="1"/>
</dbReference>
<accession>A0A838CX33</accession>
<dbReference type="CDD" id="cd00671">
    <property type="entry name" value="ArgRS_core"/>
    <property type="match status" value="1"/>
</dbReference>
<dbReference type="SMART" id="SM00836">
    <property type="entry name" value="DALR_1"/>
    <property type="match status" value="1"/>
</dbReference>
<dbReference type="PANTHER" id="PTHR11956">
    <property type="entry name" value="ARGINYL-TRNA SYNTHETASE"/>
    <property type="match status" value="1"/>
</dbReference>
<evidence type="ECO:0000256" key="8">
    <source>
        <dbReference type="HAMAP-Rule" id="MF_00123"/>
    </source>
</evidence>
<dbReference type="GO" id="GO:0005524">
    <property type="term" value="F:ATP binding"/>
    <property type="evidence" value="ECO:0007669"/>
    <property type="project" value="UniProtKB-UniRule"/>
</dbReference>
<keyword evidence="4 8" id="KW-0067">ATP-binding</keyword>
<dbReference type="SUPFAM" id="SSF55190">
    <property type="entry name" value="Arginyl-tRNA synthetase (ArgRS), N-terminal 'additional' domain"/>
    <property type="match status" value="1"/>
</dbReference>
<comment type="similarity">
    <text evidence="1 8 9">Belongs to the class-I aminoacyl-tRNA synthetase family.</text>
</comment>
<dbReference type="EC" id="6.1.1.19" evidence="8"/>
<evidence type="ECO:0000256" key="9">
    <source>
        <dbReference type="RuleBase" id="RU363038"/>
    </source>
</evidence>
<evidence type="ECO:0000256" key="7">
    <source>
        <dbReference type="ARBA" id="ARBA00049339"/>
    </source>
</evidence>
<evidence type="ECO:0000259" key="11">
    <source>
        <dbReference type="SMART" id="SM01016"/>
    </source>
</evidence>
<dbReference type="AlphaFoldDB" id="A0A838CX33"/>
<feature type="domain" description="DALR anticodon binding" evidence="10">
    <location>
        <begin position="449"/>
        <end position="560"/>
    </location>
</feature>
<dbReference type="GO" id="GO:0005737">
    <property type="term" value="C:cytoplasm"/>
    <property type="evidence" value="ECO:0007669"/>
    <property type="project" value="UniProtKB-SubCell"/>
</dbReference>
<comment type="subcellular location">
    <subcellularLocation>
        <location evidence="8">Cytoplasm</location>
    </subcellularLocation>
</comment>
<dbReference type="HAMAP" id="MF_00123">
    <property type="entry name" value="Arg_tRNA_synth"/>
    <property type="match status" value="1"/>
</dbReference>
<evidence type="ECO:0000256" key="1">
    <source>
        <dbReference type="ARBA" id="ARBA00005594"/>
    </source>
</evidence>
<keyword evidence="5 8" id="KW-0648">Protein biosynthesis</keyword>
<keyword evidence="2 8" id="KW-0436">Ligase</keyword>
<evidence type="ECO:0000256" key="2">
    <source>
        <dbReference type="ARBA" id="ARBA00022598"/>
    </source>
</evidence>
<comment type="subunit">
    <text evidence="8">Monomer.</text>
</comment>
<dbReference type="InterPro" id="IPR035684">
    <property type="entry name" value="ArgRS_core"/>
</dbReference>
<name>A0A838CX33_9BACI</name>
<dbReference type="Gene3D" id="1.10.730.10">
    <property type="entry name" value="Isoleucyl-tRNA Synthetase, Domain 1"/>
    <property type="match status" value="1"/>
</dbReference>
<dbReference type="InterPro" id="IPR001278">
    <property type="entry name" value="Arg-tRNA-ligase"/>
</dbReference>
<dbReference type="InterPro" id="IPR009080">
    <property type="entry name" value="tRNAsynth_Ia_anticodon-bd"/>
</dbReference>
<evidence type="ECO:0000256" key="3">
    <source>
        <dbReference type="ARBA" id="ARBA00022741"/>
    </source>
</evidence>
<keyword evidence="8" id="KW-0963">Cytoplasm</keyword>
<dbReference type="InterPro" id="IPR014729">
    <property type="entry name" value="Rossmann-like_a/b/a_fold"/>
</dbReference>
<dbReference type="FunFam" id="3.40.50.620:FF:000116">
    <property type="entry name" value="Arginine--tRNA ligase"/>
    <property type="match status" value="1"/>
</dbReference>
<keyword evidence="6 8" id="KW-0030">Aminoacyl-tRNA synthetase</keyword>
<evidence type="ECO:0000259" key="10">
    <source>
        <dbReference type="SMART" id="SM00836"/>
    </source>
</evidence>
<proteinExistence type="inferred from homology"/>
<reference evidence="12 13" key="1">
    <citation type="journal article" date="2004" name="Extremophiles">
        <title>Halobacillus locisalis sp. nov., a halophilic bacterium isolated from a marine solar saltern of the Yellow Sea in Korea.</title>
        <authorList>
            <person name="Yoon J.H."/>
            <person name="Kang K.H."/>
            <person name="Oh T.K."/>
            <person name="Park Y.H."/>
        </authorList>
    </citation>
    <scope>NUCLEOTIDE SEQUENCE [LARGE SCALE GENOMIC DNA]</scope>
    <source>
        <strain evidence="12 13">KCTC 3788</strain>
    </source>
</reference>
<dbReference type="RefSeq" id="WP_181473412.1">
    <property type="nucleotide sequence ID" value="NZ_JACEFG010000003.1"/>
</dbReference>
<comment type="catalytic activity">
    <reaction evidence="7 8">
        <text>tRNA(Arg) + L-arginine + ATP = L-arginyl-tRNA(Arg) + AMP + diphosphate</text>
        <dbReference type="Rhea" id="RHEA:20301"/>
        <dbReference type="Rhea" id="RHEA-COMP:9658"/>
        <dbReference type="Rhea" id="RHEA-COMP:9673"/>
        <dbReference type="ChEBI" id="CHEBI:30616"/>
        <dbReference type="ChEBI" id="CHEBI:32682"/>
        <dbReference type="ChEBI" id="CHEBI:33019"/>
        <dbReference type="ChEBI" id="CHEBI:78442"/>
        <dbReference type="ChEBI" id="CHEBI:78513"/>
        <dbReference type="ChEBI" id="CHEBI:456215"/>
        <dbReference type="EC" id="6.1.1.19"/>
    </reaction>
</comment>
<gene>
    <name evidence="8" type="primary">argS</name>
    <name evidence="12" type="ORF">H0266_15940</name>
</gene>
<dbReference type="NCBIfam" id="TIGR00456">
    <property type="entry name" value="argS"/>
    <property type="match status" value="1"/>
</dbReference>
<dbReference type="Gene3D" id="3.40.50.620">
    <property type="entry name" value="HUPs"/>
    <property type="match status" value="1"/>
</dbReference>
<evidence type="ECO:0000313" key="13">
    <source>
        <dbReference type="Proteomes" id="UP000571017"/>
    </source>
</evidence>
<dbReference type="SMART" id="SM01016">
    <property type="entry name" value="Arg_tRNA_synt_N"/>
    <property type="match status" value="1"/>
</dbReference>
<dbReference type="Pfam" id="PF05746">
    <property type="entry name" value="DALR_1"/>
    <property type="match status" value="1"/>
</dbReference>
<organism evidence="12 13">
    <name type="scientific">Halobacillus locisalis</name>
    <dbReference type="NCBI Taxonomy" id="220753"/>
    <lineage>
        <taxon>Bacteria</taxon>
        <taxon>Bacillati</taxon>
        <taxon>Bacillota</taxon>
        <taxon>Bacilli</taxon>
        <taxon>Bacillales</taxon>
        <taxon>Bacillaceae</taxon>
        <taxon>Halobacillus</taxon>
    </lineage>
</organism>
<comment type="caution">
    <text evidence="12">The sequence shown here is derived from an EMBL/GenBank/DDBJ whole genome shotgun (WGS) entry which is preliminary data.</text>
</comment>
<dbReference type="PANTHER" id="PTHR11956:SF5">
    <property type="entry name" value="ARGININE--TRNA LIGASE, CYTOPLASMIC"/>
    <property type="match status" value="1"/>
</dbReference>
<keyword evidence="3 8" id="KW-0547">Nucleotide-binding</keyword>
<dbReference type="InterPro" id="IPR036695">
    <property type="entry name" value="Arg-tRNA-synth_N_sf"/>
</dbReference>
<evidence type="ECO:0000313" key="12">
    <source>
        <dbReference type="EMBL" id="MBA2176389.1"/>
    </source>
</evidence>
<dbReference type="GO" id="GO:0006420">
    <property type="term" value="P:arginyl-tRNA aminoacylation"/>
    <property type="evidence" value="ECO:0007669"/>
    <property type="project" value="UniProtKB-UniRule"/>
</dbReference>